<evidence type="ECO:0000256" key="5">
    <source>
        <dbReference type="ARBA" id="ARBA00022723"/>
    </source>
</evidence>
<reference evidence="14" key="2">
    <citation type="submission" date="2025-09" db="UniProtKB">
        <authorList>
            <consortium name="Ensembl"/>
        </authorList>
    </citation>
    <scope>IDENTIFICATION</scope>
</reference>
<evidence type="ECO:0000256" key="4">
    <source>
        <dbReference type="ARBA" id="ARBA00022553"/>
    </source>
</evidence>
<dbReference type="Proteomes" id="UP000694568">
    <property type="component" value="Unplaced"/>
</dbReference>
<dbReference type="GO" id="GO:1990404">
    <property type="term" value="F:NAD+-protein mono-ADP-ribosyltransferase activity"/>
    <property type="evidence" value="ECO:0007669"/>
    <property type="project" value="TreeGrafter"/>
</dbReference>
<proteinExistence type="inferred from homology"/>
<evidence type="ECO:0000256" key="11">
    <source>
        <dbReference type="PROSITE-ProRule" id="PRU00723"/>
    </source>
</evidence>
<protein>
    <submittedName>
        <fullName evidence="14">Poly (ADP-ribose) polymerase family, member 12b</fullName>
    </submittedName>
</protein>
<keyword evidence="15" id="KW-1185">Reference proteome</keyword>
<dbReference type="InterPro" id="IPR000571">
    <property type="entry name" value="Znf_CCCH"/>
</dbReference>
<keyword evidence="3" id="KW-0963">Cytoplasm</keyword>
<dbReference type="Pfam" id="PF02825">
    <property type="entry name" value="WWE"/>
    <property type="match status" value="1"/>
</dbReference>
<keyword evidence="4" id="KW-0597">Phosphoprotein</keyword>
<keyword evidence="6" id="KW-0677">Repeat</keyword>
<dbReference type="PROSITE" id="PS50918">
    <property type="entry name" value="WWE"/>
    <property type="match status" value="1"/>
</dbReference>
<feature type="domain" description="C3H1-type" evidence="12">
    <location>
        <begin position="203"/>
        <end position="225"/>
    </location>
</feature>
<dbReference type="Gene3D" id="3.30.720.50">
    <property type="match status" value="1"/>
</dbReference>
<dbReference type="GO" id="GO:0008270">
    <property type="term" value="F:zinc ion binding"/>
    <property type="evidence" value="ECO:0007669"/>
    <property type="project" value="UniProtKB-KW"/>
</dbReference>
<evidence type="ECO:0000259" key="13">
    <source>
        <dbReference type="PROSITE" id="PS50918"/>
    </source>
</evidence>
<dbReference type="Pfam" id="PF25261">
    <property type="entry name" value="zf-CCCH_PARP12"/>
    <property type="match status" value="1"/>
</dbReference>
<evidence type="ECO:0000256" key="7">
    <source>
        <dbReference type="ARBA" id="ARBA00022771"/>
    </source>
</evidence>
<gene>
    <name evidence="14" type="primary">parp12b</name>
</gene>
<dbReference type="RefSeq" id="XP_031167127.1">
    <property type="nucleotide sequence ID" value="XM_031311267.2"/>
</dbReference>
<feature type="domain" description="WWE" evidence="13">
    <location>
        <begin position="356"/>
        <end position="443"/>
    </location>
</feature>
<dbReference type="Gene3D" id="3.30.1370.210">
    <property type="match status" value="1"/>
</dbReference>
<dbReference type="SMART" id="SM00356">
    <property type="entry name" value="ZnF_C3H1"/>
    <property type="match status" value="3"/>
</dbReference>
<evidence type="ECO:0000256" key="2">
    <source>
        <dbReference type="ARBA" id="ARBA00004496"/>
    </source>
</evidence>
<evidence type="ECO:0000256" key="6">
    <source>
        <dbReference type="ARBA" id="ARBA00022737"/>
    </source>
</evidence>
<comment type="subcellular location">
    <subcellularLocation>
        <location evidence="2">Cytoplasm</location>
    </subcellularLocation>
    <subcellularLocation>
        <location evidence="1">Nucleus</location>
    </subcellularLocation>
</comment>
<organism evidence="14 15">
    <name type="scientific">Sander lucioperca</name>
    <name type="common">Pike-perch</name>
    <name type="synonym">Perca lucioperca</name>
    <dbReference type="NCBI Taxonomy" id="283035"/>
    <lineage>
        <taxon>Eukaryota</taxon>
        <taxon>Metazoa</taxon>
        <taxon>Chordata</taxon>
        <taxon>Craniata</taxon>
        <taxon>Vertebrata</taxon>
        <taxon>Euteleostomi</taxon>
        <taxon>Actinopterygii</taxon>
        <taxon>Neopterygii</taxon>
        <taxon>Teleostei</taxon>
        <taxon>Neoteleostei</taxon>
        <taxon>Acanthomorphata</taxon>
        <taxon>Eupercaria</taxon>
        <taxon>Perciformes</taxon>
        <taxon>Percoidei</taxon>
        <taxon>Percidae</taxon>
        <taxon>Luciopercinae</taxon>
        <taxon>Sander</taxon>
    </lineage>
</organism>
<evidence type="ECO:0000256" key="3">
    <source>
        <dbReference type="ARBA" id="ARBA00022490"/>
    </source>
</evidence>
<dbReference type="GeneTree" id="ENSGT00940000164581"/>
<dbReference type="InterPro" id="IPR056226">
    <property type="entry name" value="WH_PARP12"/>
</dbReference>
<keyword evidence="5 11" id="KW-0479">Metal-binding</keyword>
<evidence type="ECO:0000256" key="1">
    <source>
        <dbReference type="ARBA" id="ARBA00004123"/>
    </source>
</evidence>
<keyword evidence="7 11" id="KW-0863">Zinc-finger</keyword>
<dbReference type="PROSITE" id="PS50103">
    <property type="entry name" value="ZF_C3H1"/>
    <property type="match status" value="3"/>
</dbReference>
<feature type="domain" description="C3H1-type" evidence="12">
    <location>
        <begin position="117"/>
        <end position="142"/>
    </location>
</feature>
<keyword evidence="8 11" id="KW-0862">Zinc</keyword>
<dbReference type="Pfam" id="PF24356">
    <property type="entry name" value="WHD_PARP12"/>
    <property type="match status" value="1"/>
</dbReference>
<dbReference type="SUPFAM" id="SSF117839">
    <property type="entry name" value="WWE domain"/>
    <property type="match status" value="1"/>
</dbReference>
<evidence type="ECO:0000313" key="15">
    <source>
        <dbReference type="Proteomes" id="UP000694568"/>
    </source>
</evidence>
<feature type="zinc finger region" description="C3H1-type" evidence="11">
    <location>
        <begin position="117"/>
        <end position="142"/>
    </location>
</feature>
<dbReference type="InterPro" id="IPR004170">
    <property type="entry name" value="WWE_dom"/>
</dbReference>
<dbReference type="Ensembl" id="ENSSLUT00000050851.1">
    <property type="protein sequence ID" value="ENSSLUP00000049382.1"/>
    <property type="gene ID" value="ENSSLUG00000021553.1"/>
</dbReference>
<dbReference type="GO" id="GO:0005737">
    <property type="term" value="C:cytoplasm"/>
    <property type="evidence" value="ECO:0007669"/>
    <property type="project" value="UniProtKB-SubCell"/>
</dbReference>
<evidence type="ECO:0000259" key="12">
    <source>
        <dbReference type="PROSITE" id="PS50103"/>
    </source>
</evidence>
<evidence type="ECO:0000256" key="9">
    <source>
        <dbReference type="ARBA" id="ARBA00023242"/>
    </source>
</evidence>
<feature type="zinc finger region" description="C3H1-type" evidence="11">
    <location>
        <begin position="203"/>
        <end position="225"/>
    </location>
</feature>
<dbReference type="PANTHER" id="PTHR45740:SF13">
    <property type="entry name" value="POLY (ADP-RIBOSE) POLYMERASE FAMILY, MEMBER 12B"/>
    <property type="match status" value="1"/>
</dbReference>
<evidence type="ECO:0000256" key="8">
    <source>
        <dbReference type="ARBA" id="ARBA00022833"/>
    </source>
</evidence>
<feature type="zinc finger region" description="C3H1-type" evidence="11">
    <location>
        <begin position="270"/>
        <end position="297"/>
    </location>
</feature>
<comment type="similarity">
    <text evidence="10">Belongs to the ARTD/PARP family.</text>
</comment>
<dbReference type="PANTHER" id="PTHR45740">
    <property type="entry name" value="POLY [ADP-RIBOSE] POLYMERASE"/>
    <property type="match status" value="1"/>
</dbReference>
<dbReference type="GeneID" id="116058449"/>
<dbReference type="InterPro" id="IPR057602">
    <property type="entry name" value="Zfn-CCCH_PARP12"/>
</dbReference>
<feature type="domain" description="C3H1-type" evidence="12">
    <location>
        <begin position="270"/>
        <end position="297"/>
    </location>
</feature>
<dbReference type="GO" id="GO:0005634">
    <property type="term" value="C:nucleus"/>
    <property type="evidence" value="ECO:0007669"/>
    <property type="project" value="UniProtKB-SubCell"/>
</dbReference>
<evidence type="ECO:0000256" key="10">
    <source>
        <dbReference type="ARBA" id="ARBA00024347"/>
    </source>
</evidence>
<evidence type="ECO:0000313" key="14">
    <source>
        <dbReference type="Ensembl" id="ENSSLUP00000049382.1"/>
    </source>
</evidence>
<dbReference type="Pfam" id="PF23466">
    <property type="entry name" value="WWE_4"/>
    <property type="match status" value="1"/>
</dbReference>
<dbReference type="InterPro" id="IPR051712">
    <property type="entry name" value="ARTD-AVP"/>
</dbReference>
<dbReference type="GO" id="GO:0003950">
    <property type="term" value="F:NAD+ poly-ADP-ribosyltransferase activity"/>
    <property type="evidence" value="ECO:0007669"/>
    <property type="project" value="TreeGrafter"/>
</dbReference>
<accession>A0A8D0AAP7</accession>
<reference evidence="14" key="1">
    <citation type="submission" date="2025-08" db="UniProtKB">
        <authorList>
            <consortium name="Ensembl"/>
        </authorList>
    </citation>
    <scope>IDENTIFICATION</scope>
</reference>
<dbReference type="AlphaFoldDB" id="A0A8D0AAP7"/>
<dbReference type="InterPro" id="IPR037197">
    <property type="entry name" value="WWE_dom_sf"/>
</dbReference>
<name>A0A8D0AAP7_SANLU</name>
<keyword evidence="9" id="KW-0539">Nucleus</keyword>
<dbReference type="Gene3D" id="1.20.120.1350">
    <property type="entry name" value="Pneumovirus matrix protein 2 (M2), zinc-binding domain"/>
    <property type="match status" value="1"/>
</dbReference>
<sequence>MSCSGSGSSGSGSSGSGSEFSREVQLATALLCGSSGSMPLLQLHRELLQRCEITEEEFCWVLQGCPRFLLVSRPAEDGWLRPEDCTVVARTSLRLCGRQEECGGCGGGSGGCEQLHLCKFFIYGNCRFGKGRKPCKFSHDIHSDHNLALLRECTLHELTEEQLSVLLLQNDNTLLPEVCVHYNRGDGPHGACSFQDDCTKVHLCQHFVRGDCIFGLGCKRQHAIDKHGCRMLEERGLGGDIINQLPFIYRNIHHLAAAEKCPDSSYEAADQQPEICLHFIRDSCRFQNGCRRVHFPLPYLWEVFDGVAWTALQDMEDIERDYCDPSKTQSSGDRPVDFLSWTRDSQAVRRLSTVSSVTKPPHYVLTTDWLWYYRAERGNWVEYGQPDDRQRTTSVTSRTLEEAFLADRTAEVRVVKDQRQYVVSFKDMYQRNPKHRTKRRVCRRPRFVSVAEVTNR</sequence>